<reference evidence="4 5" key="1">
    <citation type="submission" date="2015-03" db="EMBL/GenBank/DDBJ databases">
        <title>RNA-seq based gene annotation and comparative genomics of four Zymoseptoria species reveal species-specific pathogenicity related genes and transposable element activity.</title>
        <authorList>
            <person name="Grandaubert J."/>
            <person name="Bhattacharyya A."/>
            <person name="Stukenbrock E.H."/>
        </authorList>
    </citation>
    <scope>NUCLEOTIDE SEQUENCE [LARGE SCALE GENOMIC DNA]</scope>
    <source>
        <strain evidence="4 5">Zb18110</strain>
    </source>
</reference>
<dbReference type="InterPro" id="IPR033338">
    <property type="entry name" value="Spc105/Spc7"/>
</dbReference>
<dbReference type="SMART" id="SM00787">
    <property type="entry name" value="Spc7"/>
    <property type="match status" value="1"/>
</dbReference>
<feature type="compositionally biased region" description="Acidic residues" evidence="2">
    <location>
        <begin position="207"/>
        <end position="220"/>
    </location>
</feature>
<feature type="domain" description="Spc7 kinetochore protein" evidence="3">
    <location>
        <begin position="757"/>
        <end position="1079"/>
    </location>
</feature>
<feature type="region of interest" description="Disordered" evidence="2">
    <location>
        <begin position="108"/>
        <end position="249"/>
    </location>
</feature>
<comment type="caution">
    <text evidence="4">The sequence shown here is derived from an EMBL/GenBank/DDBJ whole genome shotgun (WGS) entry which is preliminary data.</text>
</comment>
<dbReference type="Pfam" id="PF08317">
    <property type="entry name" value="Spc7"/>
    <property type="match status" value="1"/>
</dbReference>
<feature type="compositionally biased region" description="Low complexity" evidence="2">
    <location>
        <begin position="129"/>
        <end position="141"/>
    </location>
</feature>
<feature type="compositionally biased region" description="Polar residues" evidence="2">
    <location>
        <begin position="13"/>
        <end position="28"/>
    </location>
</feature>
<feature type="compositionally biased region" description="Basic and acidic residues" evidence="2">
    <location>
        <begin position="52"/>
        <end position="61"/>
    </location>
</feature>
<dbReference type="Pfam" id="PF18210">
    <property type="entry name" value="Knl1_RWD_C"/>
    <property type="match status" value="1"/>
</dbReference>
<gene>
    <name evidence="4" type="ORF">TI39_contig4312g00001</name>
</gene>
<evidence type="ECO:0000256" key="1">
    <source>
        <dbReference type="SAM" id="Coils"/>
    </source>
</evidence>
<feature type="compositionally biased region" description="Polar residues" evidence="2">
    <location>
        <begin position="385"/>
        <end position="398"/>
    </location>
</feature>
<feature type="compositionally biased region" description="Polar residues" evidence="2">
    <location>
        <begin position="684"/>
        <end position="694"/>
    </location>
</feature>
<evidence type="ECO:0000313" key="5">
    <source>
        <dbReference type="Proteomes" id="UP000033647"/>
    </source>
</evidence>
<dbReference type="PANTHER" id="PTHR28260:SF1">
    <property type="entry name" value="SPINDLE POLE BODY COMPONENT SPC105"/>
    <property type="match status" value="1"/>
</dbReference>
<dbReference type="GO" id="GO:0000776">
    <property type="term" value="C:kinetochore"/>
    <property type="evidence" value="ECO:0007669"/>
    <property type="project" value="TreeGrafter"/>
</dbReference>
<feature type="region of interest" description="Disordered" evidence="2">
    <location>
        <begin position="789"/>
        <end position="808"/>
    </location>
</feature>
<dbReference type="GO" id="GO:0007094">
    <property type="term" value="P:mitotic spindle assembly checkpoint signaling"/>
    <property type="evidence" value="ECO:0007669"/>
    <property type="project" value="TreeGrafter"/>
</dbReference>
<dbReference type="STRING" id="1047168.A0A0F4GB92"/>
<feature type="compositionally biased region" description="Basic residues" evidence="2">
    <location>
        <begin position="435"/>
        <end position="444"/>
    </location>
</feature>
<name>A0A0F4GB92_9PEZI</name>
<feature type="compositionally biased region" description="Polar residues" evidence="2">
    <location>
        <begin position="114"/>
        <end position="124"/>
    </location>
</feature>
<protein>
    <submittedName>
        <fullName evidence="4">Spc7-domain-containing protein</fullName>
    </submittedName>
</protein>
<keyword evidence="1" id="KW-0175">Coiled coil</keyword>
<feature type="coiled-coil region" evidence="1">
    <location>
        <begin position="939"/>
        <end position="1012"/>
    </location>
</feature>
<feature type="region of interest" description="Disordered" evidence="2">
    <location>
        <begin position="498"/>
        <end position="533"/>
    </location>
</feature>
<evidence type="ECO:0000313" key="4">
    <source>
        <dbReference type="EMBL" id="KJX93450.1"/>
    </source>
</evidence>
<feature type="compositionally biased region" description="Polar residues" evidence="2">
    <location>
        <begin position="625"/>
        <end position="657"/>
    </location>
</feature>
<proteinExistence type="predicted"/>
<evidence type="ECO:0000256" key="2">
    <source>
        <dbReference type="SAM" id="MobiDB-lite"/>
    </source>
</evidence>
<feature type="compositionally biased region" description="Low complexity" evidence="2">
    <location>
        <begin position="239"/>
        <end position="248"/>
    </location>
</feature>
<feature type="region of interest" description="Disordered" evidence="2">
    <location>
        <begin position="1"/>
        <end position="92"/>
    </location>
</feature>
<feature type="region of interest" description="Disordered" evidence="2">
    <location>
        <begin position="347"/>
        <end position="454"/>
    </location>
</feature>
<keyword evidence="5" id="KW-1185">Reference proteome</keyword>
<dbReference type="PANTHER" id="PTHR28260">
    <property type="entry name" value="SPINDLE POLE BODY COMPONENT SPC105"/>
    <property type="match status" value="1"/>
</dbReference>
<accession>A0A0F4GB92</accession>
<feature type="compositionally biased region" description="Low complexity" evidence="2">
    <location>
        <begin position="194"/>
        <end position="206"/>
    </location>
</feature>
<feature type="compositionally biased region" description="Polar residues" evidence="2">
    <location>
        <begin position="498"/>
        <end position="526"/>
    </location>
</feature>
<dbReference type="SMART" id="SM01315">
    <property type="entry name" value="Spc7_N"/>
    <property type="match status" value="1"/>
</dbReference>
<dbReference type="InterPro" id="IPR040850">
    <property type="entry name" value="Knl1_RWD_C"/>
</dbReference>
<organism evidence="4 5">
    <name type="scientific">Zymoseptoria brevis</name>
    <dbReference type="NCBI Taxonomy" id="1047168"/>
    <lineage>
        <taxon>Eukaryota</taxon>
        <taxon>Fungi</taxon>
        <taxon>Dikarya</taxon>
        <taxon>Ascomycota</taxon>
        <taxon>Pezizomycotina</taxon>
        <taxon>Dothideomycetes</taxon>
        <taxon>Dothideomycetidae</taxon>
        <taxon>Mycosphaerellales</taxon>
        <taxon>Mycosphaerellaceae</taxon>
        <taxon>Zymoseptoria</taxon>
    </lineage>
</organism>
<dbReference type="Pfam" id="PF15402">
    <property type="entry name" value="MELT_2"/>
    <property type="match status" value="6"/>
</dbReference>
<dbReference type="InterPro" id="IPR013253">
    <property type="entry name" value="Spc7_domain"/>
</dbReference>
<dbReference type="OrthoDB" id="5592879at2759"/>
<dbReference type="GO" id="GO:1990758">
    <property type="term" value="P:mitotic sister chromatid biorientation"/>
    <property type="evidence" value="ECO:0007669"/>
    <property type="project" value="TreeGrafter"/>
</dbReference>
<feature type="region of interest" description="Disordered" evidence="2">
    <location>
        <begin position="549"/>
        <end position="741"/>
    </location>
</feature>
<dbReference type="Proteomes" id="UP000033647">
    <property type="component" value="Unassembled WGS sequence"/>
</dbReference>
<dbReference type="GO" id="GO:0034501">
    <property type="term" value="P:protein localization to kinetochore"/>
    <property type="evidence" value="ECO:0007669"/>
    <property type="project" value="TreeGrafter"/>
</dbReference>
<dbReference type="AlphaFoldDB" id="A0A0F4GB92"/>
<dbReference type="EMBL" id="LAFY01004271">
    <property type="protein sequence ID" value="KJX93450.1"/>
    <property type="molecule type" value="Genomic_DNA"/>
</dbReference>
<sequence length="1263" mass="137173">MSEMADNKENVAPATSSDLLQRKGSSMSPAAKKGGRRGRSKSIGPGSLDEPEAPKQRDTKDRRKSAFIPLTATKSILSKDEAAAKAARRKSMMNRRVSFAPEATLHTWDIIEQAQDQTTSTDSAESTRRGSAFGRSSASPGMSSDVDDGGLFTTSAQDQEDAELLSSPVAQDRGSKKSGRRSSGIPPMNFNNPDDFSSSGVSASEESGSEEGEEEEDILSGDETGTAMSLDVDEVTIQSGSDASTSSSARLELALQQAAKTAGTRGIEYDEYGDMSMEIAAEEITNAFKPWVQSNIMEPIGSASLDQENVNPFSPAFKADIASRPSTIAEEEEEDDMSMDVTRAVGGILRAPQPAPASSPGSDATMDFTQAVGRITSQKRRRSTTETGSPGATISNAQSKRRRSSVARSSMGDDTMDLTMAVGGIKSSSSPTKPERRRSLRSRRSSGVASEADDATMEFTRAVGGIRATEIAEDDSLVGNEELSMELTTVLGGIKNAQQPVASNSRPATPRTSQVDAQVAANTTPKSQERFRDAPDLAATKLLTPLLQKQTAKTSGDQAFISKPKLARTPNAGLTAESTASPVRSEAPAEATPVARTPTPKSSPVKDLTYPDLPIVGPGSARARTPSQSPARQQVQRTPTSGLRLQQDAAQQSNEPSPTAAKKQRSSPVKSAATTPEKRRSVEDSQNLTNTIKLMSTPRKETLKTVTPRKHTPADRLSPAKAMTPRARPTPKGRQTASGPTEFASPAKRIFEDLDKIRAGGQQLEKIGLQDFLNQANIRFMDLTTTKRRMTTAPTPSKARRASNSQGISDNEQATLENAVVAAACTTPELELYQHACHELKRYTKEGKQMIAELEASTLREQPPLIQAYVHATPERKIALDVQMRDMKTFARLQSKELWYEWRSQLLDELMVGLQNIGEGLIKDDEILGRSEQIVDQVLPALVEEHEGLQKEANRLEADVNAVSDEEKEELQVARGRLTDVDADIAEKKRLLETLQNQVQEQDELAEKLHRGNAEFTAATHEANRVREACRGVSLHEITELKASVKDLEESFGWSVISASSSPATVTMTYKSDLELHFHPQAFAQEHELPNAPIRLTYIADSQPYKKQSLTTTLRFFLQLLQATLQGLPQCTTKISDLLSLVSNGWDTALSLAQTERGLNLEALTETRILGDERLAIEANILLPRVRTKVRATFEVSATVGADLQIRTDVQPKVTVVYGEQYNEKNMAEFIRGAVGTGFEGWDVAVRGMREKLVARGPKGARK</sequence>
<evidence type="ECO:0000259" key="3">
    <source>
        <dbReference type="SMART" id="SM00787"/>
    </source>
</evidence>